<evidence type="ECO:0000256" key="6">
    <source>
        <dbReference type="ARBA" id="ARBA00022989"/>
    </source>
</evidence>
<evidence type="ECO:0000256" key="4">
    <source>
        <dbReference type="ARBA" id="ARBA00022692"/>
    </source>
</evidence>
<keyword evidence="12" id="KW-1185">Reference proteome</keyword>
<organism evidence="11 12">
    <name type="scientific">Brachionus plicatilis</name>
    <name type="common">Marine rotifer</name>
    <name type="synonym">Brachionus muelleri</name>
    <dbReference type="NCBI Taxonomy" id="10195"/>
    <lineage>
        <taxon>Eukaryota</taxon>
        <taxon>Metazoa</taxon>
        <taxon>Spiralia</taxon>
        <taxon>Gnathifera</taxon>
        <taxon>Rotifera</taxon>
        <taxon>Eurotatoria</taxon>
        <taxon>Monogononta</taxon>
        <taxon>Pseudotrocha</taxon>
        <taxon>Ploima</taxon>
        <taxon>Brachionidae</taxon>
        <taxon>Brachionus</taxon>
    </lineage>
</organism>
<accession>A0A3M7QDE2</accession>
<dbReference type="InterPro" id="IPR009542">
    <property type="entry name" value="Spc1/SPCS1"/>
</dbReference>
<dbReference type="Proteomes" id="UP000276133">
    <property type="component" value="Unassembled WGS sequence"/>
</dbReference>
<proteinExistence type="inferred from homology"/>
<dbReference type="Pfam" id="PF06645">
    <property type="entry name" value="SPC12"/>
    <property type="match status" value="1"/>
</dbReference>
<evidence type="ECO:0000256" key="2">
    <source>
        <dbReference type="ARBA" id="ARBA00005245"/>
    </source>
</evidence>
<evidence type="ECO:0000313" key="12">
    <source>
        <dbReference type="Proteomes" id="UP000276133"/>
    </source>
</evidence>
<dbReference type="PANTHER" id="PTHR13202:SF0">
    <property type="entry name" value="SIGNAL PEPTIDASE COMPLEX SUBUNIT 1"/>
    <property type="match status" value="1"/>
</dbReference>
<dbReference type="AlphaFoldDB" id="A0A3M7QDE2"/>
<evidence type="ECO:0000256" key="10">
    <source>
        <dbReference type="SAM" id="Phobius"/>
    </source>
</evidence>
<name>A0A3M7QDE2_BRAPC</name>
<evidence type="ECO:0000256" key="9">
    <source>
        <dbReference type="ARBA" id="ARBA00045204"/>
    </source>
</evidence>
<comment type="similarity">
    <text evidence="2">Belongs to the SPCS1 family.</text>
</comment>
<gene>
    <name evidence="11" type="ORF">BpHYR1_046169</name>
</gene>
<dbReference type="GO" id="GO:0006465">
    <property type="term" value="P:signal peptide processing"/>
    <property type="evidence" value="ECO:0007669"/>
    <property type="project" value="InterPro"/>
</dbReference>
<comment type="function">
    <text evidence="9">Component of the signal peptidase complex (SPC) which catalyzes the cleavage of N-terminal signal sequences from nascent proteins as they are translocated into the lumen of the endoplasmic reticulum. Dispensable for SPC enzymatic activity.</text>
</comment>
<keyword evidence="6 10" id="KW-1133">Transmembrane helix</keyword>
<keyword evidence="7 10" id="KW-0472">Membrane</keyword>
<evidence type="ECO:0000256" key="3">
    <source>
        <dbReference type="ARBA" id="ARBA00017059"/>
    </source>
</evidence>
<dbReference type="GO" id="GO:0005787">
    <property type="term" value="C:signal peptidase complex"/>
    <property type="evidence" value="ECO:0007669"/>
    <property type="project" value="InterPro"/>
</dbReference>
<feature type="transmembrane region" description="Helical" evidence="10">
    <location>
        <begin position="20"/>
        <end position="39"/>
    </location>
</feature>
<sequence>MVLNKIPTSIDFVGQKRAELLFQVIIVISAIIGFIYGFLEQKFSYTLMALGVGVTISALAVLPPWPAWKKNPLKWQEPKIESKTEEKTKNKK</sequence>
<comment type="caution">
    <text evidence="11">The sequence shown here is derived from an EMBL/GenBank/DDBJ whole genome shotgun (WGS) entry which is preliminary data.</text>
</comment>
<feature type="transmembrane region" description="Helical" evidence="10">
    <location>
        <begin position="45"/>
        <end position="65"/>
    </location>
</feature>
<reference evidence="11 12" key="1">
    <citation type="journal article" date="2018" name="Sci. Rep.">
        <title>Genomic signatures of local adaptation to the degree of environmental predictability in rotifers.</title>
        <authorList>
            <person name="Franch-Gras L."/>
            <person name="Hahn C."/>
            <person name="Garcia-Roger E.M."/>
            <person name="Carmona M.J."/>
            <person name="Serra M."/>
            <person name="Gomez A."/>
        </authorList>
    </citation>
    <scope>NUCLEOTIDE SEQUENCE [LARGE SCALE GENOMIC DNA]</scope>
    <source>
        <strain evidence="11">HYR1</strain>
    </source>
</reference>
<keyword evidence="5" id="KW-0256">Endoplasmic reticulum</keyword>
<evidence type="ECO:0000256" key="8">
    <source>
        <dbReference type="ARBA" id="ARBA00032913"/>
    </source>
</evidence>
<dbReference type="STRING" id="10195.A0A3M7QDE2"/>
<dbReference type="EMBL" id="REGN01006590">
    <property type="protein sequence ID" value="RNA08955.1"/>
    <property type="molecule type" value="Genomic_DNA"/>
</dbReference>
<evidence type="ECO:0000256" key="5">
    <source>
        <dbReference type="ARBA" id="ARBA00022824"/>
    </source>
</evidence>
<dbReference type="GO" id="GO:0045047">
    <property type="term" value="P:protein targeting to ER"/>
    <property type="evidence" value="ECO:0007669"/>
    <property type="project" value="TreeGrafter"/>
</dbReference>
<evidence type="ECO:0000313" key="11">
    <source>
        <dbReference type="EMBL" id="RNA08955.1"/>
    </source>
</evidence>
<keyword evidence="4 10" id="KW-0812">Transmembrane</keyword>
<evidence type="ECO:0000256" key="7">
    <source>
        <dbReference type="ARBA" id="ARBA00023136"/>
    </source>
</evidence>
<evidence type="ECO:0000256" key="1">
    <source>
        <dbReference type="ARBA" id="ARBA00004477"/>
    </source>
</evidence>
<protein>
    <recommendedName>
        <fullName evidence="3">Signal peptidase complex subunit 1</fullName>
    </recommendedName>
    <alternativeName>
        <fullName evidence="8">Microsomal signal peptidase 12 kDa subunit</fullName>
    </alternativeName>
</protein>
<dbReference type="OrthoDB" id="263893at2759"/>
<dbReference type="PANTHER" id="PTHR13202">
    <property type="entry name" value="MICROSOMAL SIGNAL PEPTIDASE 12 KDA SUBUNIT"/>
    <property type="match status" value="1"/>
</dbReference>
<comment type="subcellular location">
    <subcellularLocation>
        <location evidence="1">Endoplasmic reticulum membrane</location>
        <topology evidence="1">Multi-pass membrane protein</topology>
    </subcellularLocation>
</comment>